<dbReference type="RefSeq" id="WP_046826998.1">
    <property type="nucleotide sequence ID" value="NZ_LBIA02000001.1"/>
</dbReference>
<evidence type="ECO:0000313" key="3">
    <source>
        <dbReference type="EMBL" id="TKT72526.1"/>
    </source>
</evidence>
<dbReference type="Gene3D" id="3.40.50.12370">
    <property type="match status" value="1"/>
</dbReference>
<dbReference type="Pfam" id="PF00582">
    <property type="entry name" value="Usp"/>
    <property type="match status" value="1"/>
</dbReference>
<name>A0A4U6BPZ6_9BRAD</name>
<accession>A0A4U6BPZ6</accession>
<reference evidence="3" key="1">
    <citation type="submission" date="2019-04" db="EMBL/GenBank/DDBJ databases">
        <title>Whole genome sequencing of cave bacteria.</title>
        <authorList>
            <person name="Gan H.M."/>
            <person name="Barton H."/>
            <person name="Savka M.A."/>
        </authorList>
    </citation>
    <scope>NUCLEOTIDE SEQUENCE [LARGE SCALE GENOMIC DNA]</scope>
    <source>
        <strain evidence="3">LC387</strain>
    </source>
</reference>
<dbReference type="InterPro" id="IPR006016">
    <property type="entry name" value="UspA"/>
</dbReference>
<keyword evidence="4" id="KW-1185">Reference proteome</keyword>
<dbReference type="SUPFAM" id="SSF52402">
    <property type="entry name" value="Adenine nucleotide alpha hydrolases-like"/>
    <property type="match status" value="2"/>
</dbReference>
<dbReference type="PANTHER" id="PTHR46268:SF15">
    <property type="entry name" value="UNIVERSAL STRESS PROTEIN HP_0031"/>
    <property type="match status" value="1"/>
</dbReference>
<proteinExistence type="inferred from homology"/>
<dbReference type="CDD" id="cd00293">
    <property type="entry name" value="USP-like"/>
    <property type="match status" value="1"/>
</dbReference>
<dbReference type="PANTHER" id="PTHR46268">
    <property type="entry name" value="STRESS RESPONSE PROTEIN NHAX"/>
    <property type="match status" value="1"/>
</dbReference>
<evidence type="ECO:0000313" key="4">
    <source>
        <dbReference type="Proteomes" id="UP000034832"/>
    </source>
</evidence>
<gene>
    <name evidence="3" type="ORF">YH63_014415</name>
</gene>
<protein>
    <submittedName>
        <fullName evidence="3">Universal stress protein</fullName>
    </submittedName>
</protein>
<dbReference type="OrthoDB" id="9804721at2"/>
<comment type="caution">
    <text evidence="3">The sequence shown here is derived from an EMBL/GenBank/DDBJ whole genome shotgun (WGS) entry which is preliminary data.</text>
</comment>
<comment type="similarity">
    <text evidence="1">Belongs to the universal stress protein A family.</text>
</comment>
<dbReference type="Proteomes" id="UP000034832">
    <property type="component" value="Unassembled WGS sequence"/>
</dbReference>
<organism evidence="3 4">
    <name type="scientific">Afipia massiliensis</name>
    <dbReference type="NCBI Taxonomy" id="211460"/>
    <lineage>
        <taxon>Bacteria</taxon>
        <taxon>Pseudomonadati</taxon>
        <taxon>Pseudomonadota</taxon>
        <taxon>Alphaproteobacteria</taxon>
        <taxon>Hyphomicrobiales</taxon>
        <taxon>Nitrobacteraceae</taxon>
        <taxon>Afipia</taxon>
    </lineage>
</organism>
<dbReference type="STRING" id="211460.YH63_04600"/>
<evidence type="ECO:0000259" key="2">
    <source>
        <dbReference type="Pfam" id="PF00582"/>
    </source>
</evidence>
<dbReference type="AlphaFoldDB" id="A0A4U6BPZ6"/>
<evidence type="ECO:0000256" key="1">
    <source>
        <dbReference type="ARBA" id="ARBA00008791"/>
    </source>
</evidence>
<feature type="domain" description="UspA" evidence="2">
    <location>
        <begin position="154"/>
        <end position="275"/>
    </location>
</feature>
<sequence length="277" mass="29828">MIRDILLKVESDNPHDPALDYAVTVAEAFDAHLTCIAFGDLVNMPAFMMPGLPSEALAEILAASEKSARAAVERFEMAAQRRRISTEHHLVTQGGLSPSEAFATMARRFDLSVLEQSGADGANNELLIEAALFSSGRPVMIVPYIQKAGLKLGHVLCCWDGGAAAARAINDALPFLRKAETVEIVVVVTERAKHPKREVRGAEIARHLEHHGIKAEVKTISGSHIDVTDSILSHAADCSADMIVMGGYGHSRLREFVLGGATRGILSTMTVPVFMSH</sequence>
<dbReference type="EMBL" id="LBIA02000001">
    <property type="protein sequence ID" value="TKT72526.1"/>
    <property type="molecule type" value="Genomic_DNA"/>
</dbReference>